<comment type="caution">
    <text evidence="2">The sequence shown here is derived from an EMBL/GenBank/DDBJ whole genome shotgun (WGS) entry which is preliminary data.</text>
</comment>
<keyword evidence="3" id="KW-1185">Reference proteome</keyword>
<dbReference type="InterPro" id="IPR058543">
    <property type="entry name" value="Beta-prop_RSE1/DDB1/CPSF1_2nd"/>
</dbReference>
<name>X6N0H3_RETFI</name>
<dbReference type="InterPro" id="IPR015943">
    <property type="entry name" value="WD40/YVTN_repeat-like_dom_sf"/>
</dbReference>
<organism evidence="2 3">
    <name type="scientific">Reticulomyxa filosa</name>
    <dbReference type="NCBI Taxonomy" id="46433"/>
    <lineage>
        <taxon>Eukaryota</taxon>
        <taxon>Sar</taxon>
        <taxon>Rhizaria</taxon>
        <taxon>Retaria</taxon>
        <taxon>Foraminifera</taxon>
        <taxon>Monothalamids</taxon>
        <taxon>Reticulomyxidae</taxon>
        <taxon>Reticulomyxa</taxon>
    </lineage>
</organism>
<dbReference type="Pfam" id="PF23726">
    <property type="entry name" value="Beta-prop_RSE1_2nd"/>
    <property type="match status" value="1"/>
</dbReference>
<evidence type="ECO:0000313" key="2">
    <source>
        <dbReference type="EMBL" id="ETO18822.1"/>
    </source>
</evidence>
<sequence>MANQTRIRSLSTPEMNEIEIAGIDLSQETLACAYLNEDVMVQITPKEIRLSSMDQGFLTKESMAISQADIDDSFQFVCVLKAPTTTTVNAPQIQLDIYHNRAKHLSRVDYSADSIQFSSVLQLVKRIHCQDTISCIRLVAINNVNGVLYGTYKGTLEFVQVSSDKFDECGKPNCSAVLPVPHLTNLHTWPQEHAELSTQSVSLLQFEPDKDASAIQVLNSNRSESKSFRSGFL</sequence>
<dbReference type="Gene3D" id="2.130.10.10">
    <property type="entry name" value="YVTN repeat-like/Quinoprotein amine dehydrogenase"/>
    <property type="match status" value="1"/>
</dbReference>
<accession>X6N0H3</accession>
<gene>
    <name evidence="2" type="ORF">RFI_18423</name>
</gene>
<evidence type="ECO:0000259" key="1">
    <source>
        <dbReference type="Pfam" id="PF23726"/>
    </source>
</evidence>
<reference evidence="2 3" key="1">
    <citation type="journal article" date="2013" name="Curr. Biol.">
        <title>The Genome of the Foraminiferan Reticulomyxa filosa.</title>
        <authorList>
            <person name="Glockner G."/>
            <person name="Hulsmann N."/>
            <person name="Schleicher M."/>
            <person name="Noegel A.A."/>
            <person name="Eichinger L."/>
            <person name="Gallinger C."/>
            <person name="Pawlowski J."/>
            <person name="Sierra R."/>
            <person name="Euteneuer U."/>
            <person name="Pillet L."/>
            <person name="Moustafa A."/>
            <person name="Platzer M."/>
            <person name="Groth M."/>
            <person name="Szafranski K."/>
            <person name="Schliwa M."/>
        </authorList>
    </citation>
    <scope>NUCLEOTIDE SEQUENCE [LARGE SCALE GENOMIC DNA]</scope>
</reference>
<protein>
    <recommendedName>
        <fullName evidence="1">RSE1/DDB1/CPSF1 second beta-propeller domain-containing protein</fullName>
    </recommendedName>
</protein>
<dbReference type="AlphaFoldDB" id="X6N0H3"/>
<feature type="non-terminal residue" evidence="2">
    <location>
        <position position="233"/>
    </location>
</feature>
<dbReference type="EMBL" id="ASPP01014357">
    <property type="protein sequence ID" value="ETO18822.1"/>
    <property type="molecule type" value="Genomic_DNA"/>
</dbReference>
<proteinExistence type="predicted"/>
<feature type="domain" description="RSE1/DDB1/CPSF1 second beta-propeller" evidence="1">
    <location>
        <begin position="3"/>
        <end position="171"/>
    </location>
</feature>
<dbReference type="Proteomes" id="UP000023152">
    <property type="component" value="Unassembled WGS sequence"/>
</dbReference>
<evidence type="ECO:0000313" key="3">
    <source>
        <dbReference type="Proteomes" id="UP000023152"/>
    </source>
</evidence>